<protein>
    <submittedName>
        <fullName evidence="1">Uncharacterized protein</fullName>
    </submittedName>
</protein>
<reference evidence="2" key="1">
    <citation type="submission" date="2015-11" db="EMBL/GenBank/DDBJ databases">
        <authorList>
            <person name="Seth-Smith H.M.B."/>
        </authorList>
    </citation>
    <scope>NUCLEOTIDE SEQUENCE [LARGE SCALE GENOMIC DNA]</scope>
    <source>
        <strain evidence="2">2013Ark11</strain>
    </source>
</reference>
<dbReference type="RefSeq" id="WP_157722318.1">
    <property type="nucleotide sequence ID" value="NZ_LN906597.1"/>
</dbReference>
<dbReference type="AlphaFoldDB" id="A0A0S4M5M9"/>
<dbReference type="Proteomes" id="UP000198651">
    <property type="component" value="Chromosome I"/>
</dbReference>
<evidence type="ECO:0000313" key="2">
    <source>
        <dbReference type="Proteomes" id="UP000198651"/>
    </source>
</evidence>
<keyword evidence="2" id="KW-1185">Reference proteome</keyword>
<organism evidence="1 2">
    <name type="scientific">Candidatus Ichthyocystis hellenicum</name>
    <dbReference type="NCBI Taxonomy" id="1561003"/>
    <lineage>
        <taxon>Bacteria</taxon>
        <taxon>Pseudomonadati</taxon>
        <taxon>Pseudomonadota</taxon>
        <taxon>Betaproteobacteria</taxon>
        <taxon>Burkholderiales</taxon>
        <taxon>Candidatus Ichthyocystis</taxon>
    </lineage>
</organism>
<gene>
    <name evidence="1" type="ORF">Ark11_1427</name>
</gene>
<dbReference type="EMBL" id="LN906597">
    <property type="protein sequence ID" value="CUT18226.1"/>
    <property type="molecule type" value="Genomic_DNA"/>
</dbReference>
<sequence>MCFFSKDIYENIILIKMRFLEKIMGIVICYCNKWCCIRKRLVVMVFDTVLGIVDL</sequence>
<evidence type="ECO:0000313" key="1">
    <source>
        <dbReference type="EMBL" id="CUT18226.1"/>
    </source>
</evidence>
<proteinExistence type="predicted"/>
<name>A0A0S4M5M9_9BURK</name>
<accession>A0A0S4M5M9</accession>